<dbReference type="Proteomes" id="UP000287547">
    <property type="component" value="Unassembled WGS sequence"/>
</dbReference>
<gene>
    <name evidence="5" type="ORF">DMH04_35130</name>
</gene>
<evidence type="ECO:0000313" key="5">
    <source>
        <dbReference type="EMBL" id="RSM77290.1"/>
    </source>
</evidence>
<reference evidence="5 6" key="1">
    <citation type="submission" date="2018-05" db="EMBL/GenBank/DDBJ databases">
        <title>Evolution of GPA BGCs.</title>
        <authorList>
            <person name="Waglechner N."/>
            <person name="Wright G.D."/>
        </authorList>
    </citation>
    <scope>NUCLEOTIDE SEQUENCE [LARGE SCALE GENOMIC DNA]</scope>
    <source>
        <strain evidence="5 6">A82846</strain>
    </source>
</reference>
<accession>A0A428YZT9</accession>
<protein>
    <recommendedName>
        <fullName evidence="4">Nitroreductase domain-containing protein</fullName>
    </recommendedName>
</protein>
<dbReference type="SUPFAM" id="SSF55469">
    <property type="entry name" value="FMN-dependent nitroreductase-like"/>
    <property type="match status" value="1"/>
</dbReference>
<dbReference type="InterPro" id="IPR000415">
    <property type="entry name" value="Nitroreductase-like"/>
</dbReference>
<dbReference type="GO" id="GO:0016491">
    <property type="term" value="F:oxidoreductase activity"/>
    <property type="evidence" value="ECO:0007669"/>
    <property type="project" value="UniProtKB-KW"/>
</dbReference>
<dbReference type="InterPro" id="IPR050627">
    <property type="entry name" value="Nitroreductase/BluB"/>
</dbReference>
<evidence type="ECO:0000256" key="2">
    <source>
        <dbReference type="ARBA" id="ARBA00022643"/>
    </source>
</evidence>
<keyword evidence="1" id="KW-0285">Flavoprotein</keyword>
<evidence type="ECO:0000256" key="1">
    <source>
        <dbReference type="ARBA" id="ARBA00022630"/>
    </source>
</evidence>
<evidence type="ECO:0000256" key="3">
    <source>
        <dbReference type="ARBA" id="ARBA00023002"/>
    </source>
</evidence>
<dbReference type="PANTHER" id="PTHR23026">
    <property type="entry name" value="NADPH NITROREDUCTASE"/>
    <property type="match status" value="1"/>
</dbReference>
<keyword evidence="3" id="KW-0560">Oxidoreductase</keyword>
<sequence>MNAMDLHEAIRGRRTIRKFKPTPVPRDLLAEVMELALWAPSSGGEHEYELVVTRGALRARIQEAVVDQLVSIRADCERHHGHKIAEEIAAFYRDFGGAPVLVFAYAGRLPDGRDDTFGISVAVHNMVLGAHAAGLGTAWAALPCAHSVERAAGLADNGKTLVGIVPVGFPDEETRPVARNDNRVRWIGY</sequence>
<dbReference type="PANTHER" id="PTHR23026:SF90">
    <property type="entry name" value="IODOTYROSINE DEIODINASE 1"/>
    <property type="match status" value="1"/>
</dbReference>
<name>A0A428YZT9_KIBAR</name>
<dbReference type="InterPro" id="IPR029479">
    <property type="entry name" value="Nitroreductase"/>
</dbReference>
<evidence type="ECO:0000313" key="6">
    <source>
        <dbReference type="Proteomes" id="UP000287547"/>
    </source>
</evidence>
<dbReference type="EMBL" id="QHKI01000041">
    <property type="protein sequence ID" value="RSM77290.1"/>
    <property type="molecule type" value="Genomic_DNA"/>
</dbReference>
<comment type="caution">
    <text evidence="5">The sequence shown here is derived from an EMBL/GenBank/DDBJ whole genome shotgun (WGS) entry which is preliminary data.</text>
</comment>
<feature type="domain" description="Nitroreductase" evidence="4">
    <location>
        <begin position="10"/>
        <end position="168"/>
    </location>
</feature>
<organism evidence="5 6">
    <name type="scientific">Kibdelosporangium aridum</name>
    <dbReference type="NCBI Taxonomy" id="2030"/>
    <lineage>
        <taxon>Bacteria</taxon>
        <taxon>Bacillati</taxon>
        <taxon>Actinomycetota</taxon>
        <taxon>Actinomycetes</taxon>
        <taxon>Pseudonocardiales</taxon>
        <taxon>Pseudonocardiaceae</taxon>
        <taxon>Kibdelosporangium</taxon>
    </lineage>
</organism>
<keyword evidence="2" id="KW-0288">FMN</keyword>
<dbReference type="Gene3D" id="3.40.109.10">
    <property type="entry name" value="NADH Oxidase"/>
    <property type="match status" value="1"/>
</dbReference>
<dbReference type="Pfam" id="PF00881">
    <property type="entry name" value="Nitroreductase"/>
    <property type="match status" value="1"/>
</dbReference>
<evidence type="ECO:0000259" key="4">
    <source>
        <dbReference type="Pfam" id="PF00881"/>
    </source>
</evidence>
<proteinExistence type="predicted"/>
<dbReference type="AlphaFoldDB" id="A0A428YZT9"/>